<organism evidence="2 3">
    <name type="scientific">Pigmentiphaga aceris</name>
    <dbReference type="NCBI Taxonomy" id="1940612"/>
    <lineage>
        <taxon>Bacteria</taxon>
        <taxon>Pseudomonadati</taxon>
        <taxon>Pseudomonadota</taxon>
        <taxon>Betaproteobacteria</taxon>
        <taxon>Burkholderiales</taxon>
        <taxon>Alcaligenaceae</taxon>
        <taxon>Pigmentiphaga</taxon>
    </lineage>
</organism>
<sequence length="91" mass="9275">MANSTLLDHDDMIPDEPPGHDMGALGPGDSSDSGSDIIGTSLADSDTDRQGTGERISVEPDEMEPDGSDIAPDHIADAQEIGVTGKPGSAD</sequence>
<proteinExistence type="predicted"/>
<keyword evidence="3" id="KW-1185">Reference proteome</keyword>
<name>A0A5C0AUF4_9BURK</name>
<evidence type="ECO:0008006" key="4">
    <source>
        <dbReference type="Google" id="ProtNLM"/>
    </source>
</evidence>
<protein>
    <recommendedName>
        <fullName evidence="4">MatE family transporter</fullName>
    </recommendedName>
</protein>
<dbReference type="AlphaFoldDB" id="A0A5C0AUF4"/>
<evidence type="ECO:0000256" key="1">
    <source>
        <dbReference type="SAM" id="MobiDB-lite"/>
    </source>
</evidence>
<gene>
    <name evidence="2" type="ORF">FXN63_05425</name>
</gene>
<feature type="region of interest" description="Disordered" evidence="1">
    <location>
        <begin position="1"/>
        <end position="91"/>
    </location>
</feature>
<dbReference type="Proteomes" id="UP000325161">
    <property type="component" value="Chromosome"/>
</dbReference>
<dbReference type="KEGG" id="pacr:FXN63_05425"/>
<feature type="compositionally biased region" description="Basic and acidic residues" evidence="1">
    <location>
        <begin position="46"/>
        <end position="58"/>
    </location>
</feature>
<reference evidence="2 3" key="1">
    <citation type="submission" date="2019-08" db="EMBL/GenBank/DDBJ databases">
        <title>Amphibian skin-associated Pigmentiphaga: genome sequence and occurrence across geography and hosts.</title>
        <authorList>
            <person name="Bletz M.C."/>
            <person name="Bunk B."/>
            <person name="Sproeer C."/>
            <person name="Biwer P."/>
            <person name="Reiter S."/>
            <person name="Rabemananjara F.C.E."/>
            <person name="Schulz S."/>
            <person name="Overmann J."/>
            <person name="Vences M."/>
        </authorList>
    </citation>
    <scope>NUCLEOTIDE SEQUENCE [LARGE SCALE GENOMIC DNA]</scope>
    <source>
        <strain evidence="2 3">Mada1488</strain>
    </source>
</reference>
<feature type="compositionally biased region" description="Low complexity" evidence="1">
    <location>
        <begin position="28"/>
        <end position="39"/>
    </location>
</feature>
<evidence type="ECO:0000313" key="3">
    <source>
        <dbReference type="Proteomes" id="UP000325161"/>
    </source>
</evidence>
<dbReference type="OrthoDB" id="9033895at2"/>
<accession>A0A5C0AUF4</accession>
<dbReference type="EMBL" id="CP043046">
    <property type="protein sequence ID" value="QEI05346.1"/>
    <property type="molecule type" value="Genomic_DNA"/>
</dbReference>
<dbReference type="RefSeq" id="WP_148813500.1">
    <property type="nucleotide sequence ID" value="NZ_CP043046.1"/>
</dbReference>
<evidence type="ECO:0000313" key="2">
    <source>
        <dbReference type="EMBL" id="QEI05346.1"/>
    </source>
</evidence>